<feature type="modified residue" description="4-aspartylphosphate" evidence="1">
    <location>
        <position position="55"/>
    </location>
</feature>
<dbReference type="SMART" id="SM00448">
    <property type="entry name" value="REC"/>
    <property type="match status" value="1"/>
</dbReference>
<dbReference type="PANTHER" id="PTHR37299">
    <property type="entry name" value="TRANSCRIPTIONAL REGULATOR-RELATED"/>
    <property type="match status" value="1"/>
</dbReference>
<evidence type="ECO:0000256" key="1">
    <source>
        <dbReference type="PROSITE-ProRule" id="PRU00169"/>
    </source>
</evidence>
<accession>A0A7W5ZRH8</accession>
<gene>
    <name evidence="4" type="ORF">FHS57_005609</name>
</gene>
<dbReference type="GO" id="GO:0000156">
    <property type="term" value="F:phosphorelay response regulator activity"/>
    <property type="evidence" value="ECO:0007669"/>
    <property type="project" value="InterPro"/>
</dbReference>
<dbReference type="Proteomes" id="UP000541352">
    <property type="component" value="Unassembled WGS sequence"/>
</dbReference>
<evidence type="ECO:0000259" key="2">
    <source>
        <dbReference type="PROSITE" id="PS50110"/>
    </source>
</evidence>
<evidence type="ECO:0000313" key="4">
    <source>
        <dbReference type="EMBL" id="MBB3841581.1"/>
    </source>
</evidence>
<sequence>MKINTLIIDDSPSWREILTRLVKMNPLLNLIAVCESVLEAYTHIANDSIQLIICDIEMTPISGLEFIKNLNNPPLVIFVTAHQSYALDCYEVSPLDFLVKPIEPPRFFKSIEKARQRLTEAPEAIEPYFYIWENKAYVQIHYKDVLYIKAEGNFVQIVTPEQVFMPAGTITKLEEKLKPDIFLRVHRSFLVHRNAIAKVGRNEVVLRAGQEIPIGDQYRNKINQKQIEAYAVLRG</sequence>
<feature type="domain" description="Response regulatory" evidence="2">
    <location>
        <begin position="4"/>
        <end position="115"/>
    </location>
</feature>
<dbReference type="Gene3D" id="2.40.50.1020">
    <property type="entry name" value="LytTr DNA-binding domain"/>
    <property type="match status" value="1"/>
</dbReference>
<dbReference type="GO" id="GO:0003677">
    <property type="term" value="F:DNA binding"/>
    <property type="evidence" value="ECO:0007669"/>
    <property type="project" value="UniProtKB-KW"/>
</dbReference>
<dbReference type="InterPro" id="IPR007492">
    <property type="entry name" value="LytTR_DNA-bd_dom"/>
</dbReference>
<evidence type="ECO:0000259" key="3">
    <source>
        <dbReference type="PROSITE" id="PS50930"/>
    </source>
</evidence>
<dbReference type="AlphaFoldDB" id="A0A7W5ZRH8"/>
<dbReference type="Pfam" id="PF04397">
    <property type="entry name" value="LytTR"/>
    <property type="match status" value="1"/>
</dbReference>
<keyword evidence="4" id="KW-0238">DNA-binding</keyword>
<dbReference type="PROSITE" id="PS50930">
    <property type="entry name" value="HTH_LYTTR"/>
    <property type="match status" value="1"/>
</dbReference>
<feature type="domain" description="HTH LytTR-type" evidence="3">
    <location>
        <begin position="129"/>
        <end position="228"/>
    </location>
</feature>
<dbReference type="Pfam" id="PF00072">
    <property type="entry name" value="Response_reg"/>
    <property type="match status" value="1"/>
</dbReference>
<reference evidence="4 5" key="1">
    <citation type="submission" date="2020-08" db="EMBL/GenBank/DDBJ databases">
        <title>Genomic Encyclopedia of Type Strains, Phase IV (KMG-IV): sequencing the most valuable type-strain genomes for metagenomic binning, comparative biology and taxonomic classification.</title>
        <authorList>
            <person name="Goeker M."/>
        </authorList>
    </citation>
    <scope>NUCLEOTIDE SEQUENCE [LARGE SCALE GENOMIC DNA]</scope>
    <source>
        <strain evidence="4 5">DSM 17976</strain>
    </source>
</reference>
<dbReference type="InterPro" id="IPR011006">
    <property type="entry name" value="CheY-like_superfamily"/>
</dbReference>
<protein>
    <submittedName>
        <fullName evidence="4">DNA-binding LytR/AlgR family response regulator</fullName>
    </submittedName>
</protein>
<proteinExistence type="predicted"/>
<dbReference type="PROSITE" id="PS50110">
    <property type="entry name" value="RESPONSE_REGULATORY"/>
    <property type="match status" value="1"/>
</dbReference>
<comment type="caution">
    <text evidence="4">The sequence shown here is derived from an EMBL/GenBank/DDBJ whole genome shotgun (WGS) entry which is preliminary data.</text>
</comment>
<dbReference type="RefSeq" id="WP_183979336.1">
    <property type="nucleotide sequence ID" value="NZ_JACIBY010000018.1"/>
</dbReference>
<name>A0A7W5ZRH8_9BACT</name>
<evidence type="ECO:0000313" key="5">
    <source>
        <dbReference type="Proteomes" id="UP000541352"/>
    </source>
</evidence>
<keyword evidence="1" id="KW-0597">Phosphoprotein</keyword>
<organism evidence="4 5">
    <name type="scientific">Runella defluvii</name>
    <dbReference type="NCBI Taxonomy" id="370973"/>
    <lineage>
        <taxon>Bacteria</taxon>
        <taxon>Pseudomonadati</taxon>
        <taxon>Bacteroidota</taxon>
        <taxon>Cytophagia</taxon>
        <taxon>Cytophagales</taxon>
        <taxon>Spirosomataceae</taxon>
        <taxon>Runella</taxon>
    </lineage>
</organism>
<keyword evidence="5" id="KW-1185">Reference proteome</keyword>
<dbReference type="PANTHER" id="PTHR37299:SF1">
    <property type="entry name" value="STAGE 0 SPORULATION PROTEIN A HOMOLOG"/>
    <property type="match status" value="1"/>
</dbReference>
<dbReference type="InterPro" id="IPR001789">
    <property type="entry name" value="Sig_transdc_resp-reg_receiver"/>
</dbReference>
<dbReference type="Gene3D" id="3.40.50.2300">
    <property type="match status" value="1"/>
</dbReference>
<dbReference type="InterPro" id="IPR046947">
    <property type="entry name" value="LytR-like"/>
</dbReference>
<dbReference type="EMBL" id="JACIBY010000018">
    <property type="protein sequence ID" value="MBB3841581.1"/>
    <property type="molecule type" value="Genomic_DNA"/>
</dbReference>
<dbReference type="SMART" id="SM00850">
    <property type="entry name" value="LytTR"/>
    <property type="match status" value="1"/>
</dbReference>
<dbReference type="SUPFAM" id="SSF52172">
    <property type="entry name" value="CheY-like"/>
    <property type="match status" value="1"/>
</dbReference>